<dbReference type="SUPFAM" id="SSF54695">
    <property type="entry name" value="POZ domain"/>
    <property type="match status" value="1"/>
</dbReference>
<accession>A0A1B6FGW2</accession>
<dbReference type="InterPro" id="IPR011333">
    <property type="entry name" value="SKP1/BTB/POZ_sf"/>
</dbReference>
<dbReference type="AlphaFoldDB" id="A0A1B6FGW2"/>
<feature type="domain" description="BTB" evidence="1">
    <location>
        <begin position="18"/>
        <end position="82"/>
    </location>
</feature>
<name>A0A1B6FGW2_9HEMI</name>
<dbReference type="InterPro" id="IPR000210">
    <property type="entry name" value="BTB/POZ_dom"/>
</dbReference>
<dbReference type="Pfam" id="PF00651">
    <property type="entry name" value="BTB"/>
    <property type="match status" value="1"/>
</dbReference>
<organism evidence="2">
    <name type="scientific">Cuerna arida</name>
    <dbReference type="NCBI Taxonomy" id="1464854"/>
    <lineage>
        <taxon>Eukaryota</taxon>
        <taxon>Metazoa</taxon>
        <taxon>Ecdysozoa</taxon>
        <taxon>Arthropoda</taxon>
        <taxon>Hexapoda</taxon>
        <taxon>Insecta</taxon>
        <taxon>Pterygota</taxon>
        <taxon>Neoptera</taxon>
        <taxon>Paraneoptera</taxon>
        <taxon>Hemiptera</taxon>
        <taxon>Auchenorrhyncha</taxon>
        <taxon>Membracoidea</taxon>
        <taxon>Cicadellidae</taxon>
        <taxon>Cicadellinae</taxon>
        <taxon>Proconiini</taxon>
        <taxon>Cuerna</taxon>
    </lineage>
</organism>
<reference evidence="2" key="1">
    <citation type="submission" date="2015-11" db="EMBL/GenBank/DDBJ databases">
        <title>De novo transcriptome assembly of four potential Pierce s Disease insect vectors from Arizona vineyards.</title>
        <authorList>
            <person name="Tassone E.E."/>
        </authorList>
    </citation>
    <scope>NUCLEOTIDE SEQUENCE</scope>
</reference>
<protein>
    <recommendedName>
        <fullName evidence="1">BTB domain-containing protein</fullName>
    </recommendedName>
</protein>
<dbReference type="PANTHER" id="PTHR45774:SF3">
    <property type="entry name" value="BTB (POZ) DOMAIN-CONTAINING 2B-RELATED"/>
    <property type="match status" value="1"/>
</dbReference>
<gene>
    <name evidence="2" type="ORF">g.15928</name>
</gene>
<evidence type="ECO:0000313" key="2">
    <source>
        <dbReference type="EMBL" id="JAS49410.1"/>
    </source>
</evidence>
<dbReference type="EMBL" id="GECZ01020359">
    <property type="protein sequence ID" value="JAS49410.1"/>
    <property type="molecule type" value="Transcribed_RNA"/>
</dbReference>
<dbReference type="SMART" id="SM00225">
    <property type="entry name" value="BTB"/>
    <property type="match status" value="1"/>
</dbReference>
<evidence type="ECO:0000259" key="1">
    <source>
        <dbReference type="PROSITE" id="PS50097"/>
    </source>
</evidence>
<dbReference type="PROSITE" id="PS50097">
    <property type="entry name" value="BTB"/>
    <property type="match status" value="1"/>
</dbReference>
<dbReference type="Gene3D" id="1.25.40.420">
    <property type="match status" value="1"/>
</dbReference>
<sequence>MAEGEVPGDYIIKRQDLHDVCFLVGSEKQEKISTIKSFLVNFSLAFRSMLLETDMKEKNSNDPIQIPNHEPDVFKLMLRYVYGKQNLEFVDVDQAMRFHLLVDQYLMTKLKALSSSYLKENCKNIVQVLMCLVILDMKEFRFKAMTMLHIQFLESEDFKFLDGRIVEFILKLNHSDIPEIYLWRALLSWAEYNCENSTNQEGSNGELEEPAAKKQCIREDGIEVDTQKARGTSLRETLGSMLTYVRFLAMSQKEFAEEVVVTSILTDDEVIQVFLSFATGKPHSLEFISAEMKRLPFRYFLRFTIDSKHSKYDYICHHTIEVHDRNLMLCGIQLRDKIPGISIKLMHNNAEIKVMNKVVQHDSPTVIYKYILKAHSTYDLILTQENDEYDSMELWRCSAKSSNDFCTVSVDSSCIEHLIFCIMD</sequence>
<dbReference type="Gene3D" id="3.30.710.10">
    <property type="entry name" value="Potassium Channel Kv1.1, Chain A"/>
    <property type="match status" value="1"/>
</dbReference>
<proteinExistence type="predicted"/>
<dbReference type="PANTHER" id="PTHR45774">
    <property type="entry name" value="BTB/POZ DOMAIN-CONTAINING"/>
    <property type="match status" value="1"/>
</dbReference>